<name>A0ACC4BNF7_POPAL</name>
<proteinExistence type="predicted"/>
<sequence>MAMEMEFHGGGRPQGNPITFTIVKRNFPMRAQCHLGGVDLPSCRLTSRSTITLITRVSTWRVLVGWSTKKTVSHGFEWLFPSCQRDGGYGRILAIFIGDGERAN</sequence>
<dbReference type="Proteomes" id="UP000309997">
    <property type="component" value="Unassembled WGS sequence"/>
</dbReference>
<gene>
    <name evidence="1" type="ORF">D5086_017745</name>
</gene>
<dbReference type="EMBL" id="RCHU02000009">
    <property type="protein sequence ID" value="KAL3579910.1"/>
    <property type="molecule type" value="Genomic_DNA"/>
</dbReference>
<keyword evidence="2" id="KW-1185">Reference proteome</keyword>
<evidence type="ECO:0000313" key="1">
    <source>
        <dbReference type="EMBL" id="KAL3579910.1"/>
    </source>
</evidence>
<protein>
    <submittedName>
        <fullName evidence="1">Uncharacterized protein</fullName>
    </submittedName>
</protein>
<reference evidence="1 2" key="1">
    <citation type="journal article" date="2024" name="Plant Biotechnol. J.">
        <title>Genome and CRISPR/Cas9 system of a widespread forest tree (Populus alba) in the world.</title>
        <authorList>
            <person name="Liu Y.J."/>
            <person name="Jiang P.F."/>
            <person name="Han X.M."/>
            <person name="Li X.Y."/>
            <person name="Wang H.M."/>
            <person name="Wang Y.J."/>
            <person name="Wang X.X."/>
            <person name="Zeng Q.Y."/>
        </authorList>
    </citation>
    <scope>NUCLEOTIDE SEQUENCE [LARGE SCALE GENOMIC DNA]</scope>
    <source>
        <strain evidence="2">cv. PAL-ZL1</strain>
    </source>
</reference>
<evidence type="ECO:0000313" key="2">
    <source>
        <dbReference type="Proteomes" id="UP000309997"/>
    </source>
</evidence>
<organism evidence="1 2">
    <name type="scientific">Populus alba</name>
    <name type="common">White poplar</name>
    <dbReference type="NCBI Taxonomy" id="43335"/>
    <lineage>
        <taxon>Eukaryota</taxon>
        <taxon>Viridiplantae</taxon>
        <taxon>Streptophyta</taxon>
        <taxon>Embryophyta</taxon>
        <taxon>Tracheophyta</taxon>
        <taxon>Spermatophyta</taxon>
        <taxon>Magnoliopsida</taxon>
        <taxon>eudicotyledons</taxon>
        <taxon>Gunneridae</taxon>
        <taxon>Pentapetalae</taxon>
        <taxon>rosids</taxon>
        <taxon>fabids</taxon>
        <taxon>Malpighiales</taxon>
        <taxon>Salicaceae</taxon>
        <taxon>Saliceae</taxon>
        <taxon>Populus</taxon>
    </lineage>
</organism>
<accession>A0ACC4BNF7</accession>
<comment type="caution">
    <text evidence="1">The sequence shown here is derived from an EMBL/GenBank/DDBJ whole genome shotgun (WGS) entry which is preliminary data.</text>
</comment>